<evidence type="ECO:0000313" key="3">
    <source>
        <dbReference type="Proteomes" id="UP000030693"/>
    </source>
</evidence>
<dbReference type="AlphaFoldDB" id="A0A058Z4H7"/>
<dbReference type="RefSeq" id="XP_009496746.1">
    <property type="nucleotide sequence ID" value="XM_009498471.1"/>
</dbReference>
<organism evidence="2">
    <name type="scientific">Fonticula alba</name>
    <name type="common">Slime mold</name>
    <dbReference type="NCBI Taxonomy" id="691883"/>
    <lineage>
        <taxon>Eukaryota</taxon>
        <taxon>Rotosphaerida</taxon>
        <taxon>Fonticulaceae</taxon>
        <taxon>Fonticula</taxon>
    </lineage>
</organism>
<feature type="region of interest" description="Disordered" evidence="1">
    <location>
        <begin position="182"/>
        <end position="234"/>
    </location>
</feature>
<feature type="region of interest" description="Disordered" evidence="1">
    <location>
        <begin position="92"/>
        <end position="166"/>
    </location>
</feature>
<reference evidence="2" key="1">
    <citation type="submission" date="2013-04" db="EMBL/GenBank/DDBJ databases">
        <title>The Genome Sequence of Fonticula alba ATCC 38817.</title>
        <authorList>
            <consortium name="The Broad Institute Genomics Platform"/>
            <person name="Russ C."/>
            <person name="Cuomo C."/>
            <person name="Burger G."/>
            <person name="Gray M.W."/>
            <person name="Holland P.W.H."/>
            <person name="King N."/>
            <person name="Lang F.B.F."/>
            <person name="Roger A.J."/>
            <person name="Ruiz-Trillo I."/>
            <person name="Brown M."/>
            <person name="Walker B."/>
            <person name="Young S."/>
            <person name="Zeng Q."/>
            <person name="Gargeya S."/>
            <person name="Fitzgerald M."/>
            <person name="Haas B."/>
            <person name="Abouelleil A."/>
            <person name="Allen A.W."/>
            <person name="Alvarado L."/>
            <person name="Arachchi H.M."/>
            <person name="Berlin A.M."/>
            <person name="Chapman S.B."/>
            <person name="Gainer-Dewar J."/>
            <person name="Goldberg J."/>
            <person name="Griggs A."/>
            <person name="Gujja S."/>
            <person name="Hansen M."/>
            <person name="Howarth C."/>
            <person name="Imamovic A."/>
            <person name="Ireland A."/>
            <person name="Larimer J."/>
            <person name="McCowan C."/>
            <person name="Murphy C."/>
            <person name="Pearson M."/>
            <person name="Poon T.W."/>
            <person name="Priest M."/>
            <person name="Roberts A."/>
            <person name="Saif S."/>
            <person name="Shea T."/>
            <person name="Sisk P."/>
            <person name="Sykes S."/>
            <person name="Wortman J."/>
            <person name="Nusbaum C."/>
            <person name="Birren B."/>
        </authorList>
    </citation>
    <scope>NUCLEOTIDE SEQUENCE [LARGE SCALE GENOMIC DNA]</scope>
    <source>
        <strain evidence="2">ATCC 38817</strain>
    </source>
</reference>
<gene>
    <name evidence="2" type="ORF">H696_04588</name>
</gene>
<dbReference type="EMBL" id="KB932207">
    <property type="protein sequence ID" value="KCV69175.1"/>
    <property type="molecule type" value="Genomic_DNA"/>
</dbReference>
<dbReference type="GeneID" id="20529313"/>
<keyword evidence="3" id="KW-1185">Reference proteome</keyword>
<feature type="compositionally biased region" description="Basic and acidic residues" evidence="1">
    <location>
        <begin position="133"/>
        <end position="151"/>
    </location>
</feature>
<sequence>MCPVPAHQRARGGLEGRRPACSAPLSSSWSSVLDRSPFVQLALSLALLLLLRVLLSPFAEAMICPPPLRGPLHRLASRPGLLSVQWTPARQLSSRSGNAANDGASKPPGNSTGSLRLPASFDRVPQGQRPGTRRREPEPEPERLRTRRGDKSPMPGDALGQKQRYQPVGTERVLIQSFSDNLQGLPSLPTAVSYERQRDNRSRSGDRHRYAQPASRRDGRLQEDFSSHGHLSGPHYTQQISNHTPLSRMHPRLSQVITKSISPLLLSAAGLVPADQLRRMVLEPTHNLYQNSQLLLQDNPVAGLSMAQDPSRLSSNWRANRLHQRLAELFPKYYIGIHDPVRLTSEPVSRIESIKQGHSKSNSKVIHKCERFTILAAPWDPLRRHDPGFKNLPFGYRVIVQASKRSVDNRAAVRDYSRRAVKYAFHEAVMKYAQQTMDLLNETEAQKPGSVDPILFCTDRPYSPQFHACDYIINIKLPPAGVHGYSVISMPPAHLASQSSPVLSPWTLDDVRAISDEAVRQSVAWMRQQFYKRVPTEPVKRRG</sequence>
<feature type="compositionally biased region" description="Basic and acidic residues" evidence="1">
    <location>
        <begin position="195"/>
        <end position="227"/>
    </location>
</feature>
<dbReference type="Proteomes" id="UP000030693">
    <property type="component" value="Unassembled WGS sequence"/>
</dbReference>
<evidence type="ECO:0000313" key="2">
    <source>
        <dbReference type="EMBL" id="KCV69175.1"/>
    </source>
</evidence>
<accession>A0A058Z4H7</accession>
<name>A0A058Z4H7_FONAL</name>
<protein>
    <submittedName>
        <fullName evidence="2">Uncharacterized protein</fullName>
    </submittedName>
</protein>
<evidence type="ECO:0000256" key="1">
    <source>
        <dbReference type="SAM" id="MobiDB-lite"/>
    </source>
</evidence>
<proteinExistence type="predicted"/>